<sequence length="144" mass="16640">MKLKIFLLALLSILVFISCESKEEGWYKNVSYKFYTNGNESLLFVGNKVLVGDEEAVINPLASILTLLTTSVSEIKSKNEAVYTMDLFVTKSYLNFKLNGNTLNCSIEGEEGENYYYNDELTKKYYTNIIEIKKWWEEYSSTNE</sequence>
<evidence type="ECO:0008006" key="3">
    <source>
        <dbReference type="Google" id="ProtNLM"/>
    </source>
</evidence>
<organism evidence="1 2">
    <name type="scientific">Brachyspira suanatina</name>
    <dbReference type="NCBI Taxonomy" id="381802"/>
    <lineage>
        <taxon>Bacteria</taxon>
        <taxon>Pseudomonadati</taxon>
        <taxon>Spirochaetota</taxon>
        <taxon>Spirochaetia</taxon>
        <taxon>Brachyspirales</taxon>
        <taxon>Brachyspiraceae</taxon>
        <taxon>Brachyspira</taxon>
    </lineage>
</organism>
<dbReference type="RefSeq" id="WP_048595275.1">
    <property type="nucleotide sequence ID" value="NZ_CVLB01000002.1"/>
</dbReference>
<dbReference type="OrthoDB" id="307892at2"/>
<keyword evidence="2" id="KW-1185">Reference proteome</keyword>
<name>A0A0G4K8S2_9SPIR</name>
<dbReference type="Proteomes" id="UP000043763">
    <property type="component" value="Unassembled WGS sequence"/>
</dbReference>
<proteinExistence type="predicted"/>
<evidence type="ECO:0000313" key="2">
    <source>
        <dbReference type="Proteomes" id="UP000043763"/>
    </source>
</evidence>
<evidence type="ECO:0000313" key="1">
    <source>
        <dbReference type="EMBL" id="CRF34540.1"/>
    </source>
</evidence>
<dbReference type="AlphaFoldDB" id="A0A0G4K8S2"/>
<protein>
    <recommendedName>
        <fullName evidence="3">Lipoprotein</fullName>
    </recommendedName>
</protein>
<gene>
    <name evidence="1" type="ORF">BRSU_2085</name>
</gene>
<dbReference type="EMBL" id="CVLB01000002">
    <property type="protein sequence ID" value="CRF34540.1"/>
    <property type="molecule type" value="Genomic_DNA"/>
</dbReference>
<accession>A0A0G4K8S2</accession>
<dbReference type="PROSITE" id="PS51257">
    <property type="entry name" value="PROKAR_LIPOPROTEIN"/>
    <property type="match status" value="1"/>
</dbReference>
<reference evidence="2" key="1">
    <citation type="submission" date="2015-04" db="EMBL/GenBank/DDBJ databases">
        <authorList>
            <person name="Mushtaq Mamoona"/>
        </authorList>
    </citation>
    <scope>NUCLEOTIDE SEQUENCE [LARGE SCALE GENOMIC DNA]</scope>
    <source>
        <strain evidence="2">AN4859/03</strain>
    </source>
</reference>